<dbReference type="HOGENOM" id="CLU_2713883_0_0_10"/>
<dbReference type="EMBL" id="ACBW01000041">
    <property type="protein sequence ID" value="EEF75122.1"/>
    <property type="molecule type" value="Genomic_DNA"/>
</dbReference>
<comment type="caution">
    <text evidence="1">The sequence shown here is derived from an EMBL/GenBank/DDBJ whole genome shotgun (WGS) entry which is preliminary data.</text>
</comment>
<dbReference type="AlphaFoldDB" id="S0F6C0"/>
<name>S0F6C0_9BACT</name>
<sequence>MRVITIQRYNAAGKNHTEGKENTHQENTFPHRENDIFFLRKIISGRNFFPLTDFCINPAFHFWRTENEQVSL</sequence>
<keyword evidence="2" id="KW-1185">Reference proteome</keyword>
<protein>
    <submittedName>
        <fullName evidence="1">Uncharacterized protein</fullName>
    </submittedName>
</protein>
<reference evidence="1 2" key="1">
    <citation type="submission" date="2008-12" db="EMBL/GenBank/DDBJ databases">
        <authorList>
            <person name="Fulton L."/>
            <person name="Clifton S."/>
            <person name="Fulton B."/>
            <person name="Xu J."/>
            <person name="Minx P."/>
            <person name="Pepin K.H."/>
            <person name="Johnson M."/>
            <person name="Bhonagiri V."/>
            <person name="Nash W.E."/>
            <person name="Mardis E.R."/>
            <person name="Wilson R.K."/>
        </authorList>
    </citation>
    <scope>NUCLEOTIDE SEQUENCE [LARGE SCALE GENOMIC DNA]</scope>
    <source>
        <strain evidence="1 2">DSM 18228</strain>
    </source>
</reference>
<organism evidence="1 2">
    <name type="scientific">Phocaeicola coprophilus DSM 18228 = JCM 13818</name>
    <dbReference type="NCBI Taxonomy" id="547042"/>
    <lineage>
        <taxon>Bacteria</taxon>
        <taxon>Pseudomonadati</taxon>
        <taxon>Bacteroidota</taxon>
        <taxon>Bacteroidia</taxon>
        <taxon>Bacteroidales</taxon>
        <taxon>Bacteroidaceae</taxon>
        <taxon>Phocaeicola</taxon>
    </lineage>
</organism>
<dbReference type="STRING" id="547042.BACCOPRO_00605"/>
<gene>
    <name evidence="1" type="ORF">BACCOPRO_00605</name>
</gene>
<dbReference type="Proteomes" id="UP000014073">
    <property type="component" value="Unassembled WGS sequence"/>
</dbReference>
<evidence type="ECO:0000313" key="2">
    <source>
        <dbReference type="Proteomes" id="UP000014073"/>
    </source>
</evidence>
<evidence type="ECO:0000313" key="1">
    <source>
        <dbReference type="EMBL" id="EEF75122.1"/>
    </source>
</evidence>
<proteinExistence type="predicted"/>
<accession>S0F6C0</accession>